<proteinExistence type="predicted"/>
<dbReference type="AlphaFoldDB" id="A0A375GA16"/>
<accession>A0A375GA16</accession>
<dbReference type="InterPro" id="IPR029060">
    <property type="entry name" value="PIN-like_dom_sf"/>
</dbReference>
<dbReference type="Proteomes" id="UP000256862">
    <property type="component" value="Plasmid CO2235_mp"/>
</dbReference>
<sequence length="180" mass="19778">MRNQPEQFAKRFAQSYVGDMVMSAITYAEQTYGVAVSANRARERRNLAALTEYRPVAPLDASAAEAHGPIRDGYARANEKSLGQADCCARGHPRRGAGHQQRGDLPVIPAWSLRTGFTTRKSMHSAKLIARVAAPSVHFWLGLDAITRAPRRRWAGAAPVGRWTGLDCRRSSSRPSPRLA</sequence>
<dbReference type="EMBL" id="OGUS01000132">
    <property type="protein sequence ID" value="SPC18211.1"/>
    <property type="molecule type" value="Genomic_DNA"/>
</dbReference>
<name>A0A375GA16_9BURK</name>
<dbReference type="Gene3D" id="3.40.50.1010">
    <property type="entry name" value="5'-nuclease"/>
    <property type="match status" value="1"/>
</dbReference>
<evidence type="ECO:0000313" key="1">
    <source>
        <dbReference type="EMBL" id="SPC05090.1"/>
    </source>
</evidence>
<organism evidence="1 3">
    <name type="scientific">Cupriavidus oxalaticus</name>
    <dbReference type="NCBI Taxonomy" id="96344"/>
    <lineage>
        <taxon>Bacteria</taxon>
        <taxon>Pseudomonadati</taxon>
        <taxon>Pseudomonadota</taxon>
        <taxon>Betaproteobacteria</taxon>
        <taxon>Burkholderiales</taxon>
        <taxon>Burkholderiaceae</taxon>
        <taxon>Cupriavidus</taxon>
    </lineage>
</organism>
<reference evidence="3" key="1">
    <citation type="submission" date="2018-01" db="EMBL/GenBank/DDBJ databases">
        <authorList>
            <person name="Gaut B.S."/>
            <person name="Morton B.R."/>
            <person name="Clegg M.T."/>
            <person name="Duvall M.R."/>
        </authorList>
    </citation>
    <scope>NUCLEOTIDE SEQUENCE [LARGE SCALE GENOMIC DNA]</scope>
</reference>
<protein>
    <submittedName>
        <fullName evidence="1">Uncharacterized protein</fullName>
    </submittedName>
</protein>
<evidence type="ECO:0000313" key="2">
    <source>
        <dbReference type="EMBL" id="SPC18211.1"/>
    </source>
</evidence>
<gene>
    <name evidence="2" type="ORF">CO2235_MP10388</name>
    <name evidence="1" type="ORF">CO2235_U1010044</name>
</gene>
<comment type="caution">
    <text evidence="1">The sequence shown here is derived from an EMBL/GenBank/DDBJ whole genome shotgun (WGS) entry which is preliminary data.</text>
</comment>
<geneLocation type="plasmid" evidence="3">
    <name>co2235_mp</name>
</geneLocation>
<dbReference type="EMBL" id="OGUS01000004">
    <property type="protein sequence ID" value="SPC05090.1"/>
    <property type="molecule type" value="Genomic_DNA"/>
</dbReference>
<reference evidence="1 3" key="2">
    <citation type="submission" date="2018-01" db="EMBL/GenBank/DDBJ databases">
        <authorList>
            <person name="Clerissi C."/>
        </authorList>
    </citation>
    <scope>NUCLEOTIDE SEQUENCE</scope>
    <source>
        <strain evidence="1">Cupriavidus oxalaticus LMG 2235</strain>
        <plasmid evidence="3">co2235_mp</plasmid>
    </source>
</reference>
<evidence type="ECO:0000313" key="3">
    <source>
        <dbReference type="Proteomes" id="UP000256862"/>
    </source>
</evidence>
<dbReference type="SUPFAM" id="SSF88723">
    <property type="entry name" value="PIN domain-like"/>
    <property type="match status" value="1"/>
</dbReference>